<dbReference type="Proteomes" id="UP000321518">
    <property type="component" value="Unassembled WGS sequence"/>
</dbReference>
<accession>A0A511KHH6</accession>
<dbReference type="AlphaFoldDB" id="A0A511KHH6"/>
<dbReference type="InterPro" id="IPR007364">
    <property type="entry name" value="SFM1-like"/>
</dbReference>
<dbReference type="GO" id="GO:0035241">
    <property type="term" value="F:protein-arginine omega-N monomethyltransferase activity"/>
    <property type="evidence" value="ECO:0007669"/>
    <property type="project" value="TreeGrafter"/>
</dbReference>
<dbReference type="CDD" id="cd18090">
    <property type="entry name" value="Arginine_MT_Sfm1"/>
    <property type="match status" value="1"/>
</dbReference>
<dbReference type="PANTHER" id="PTHR35517:SF1">
    <property type="entry name" value="PROTEIN ARGININE N-METHYLTRANSFERASE SFM1"/>
    <property type="match status" value="1"/>
</dbReference>
<keyword evidence="1" id="KW-0489">Methyltransferase</keyword>
<dbReference type="GO" id="GO:0032259">
    <property type="term" value="P:methylation"/>
    <property type="evidence" value="ECO:0007669"/>
    <property type="project" value="UniProtKB-KW"/>
</dbReference>
<organism evidence="1 2">
    <name type="scientific">Rhodotorula toruloides</name>
    <name type="common">Yeast</name>
    <name type="synonym">Rhodosporidium toruloides</name>
    <dbReference type="NCBI Taxonomy" id="5286"/>
    <lineage>
        <taxon>Eukaryota</taxon>
        <taxon>Fungi</taxon>
        <taxon>Dikarya</taxon>
        <taxon>Basidiomycota</taxon>
        <taxon>Pucciniomycotina</taxon>
        <taxon>Microbotryomycetes</taxon>
        <taxon>Sporidiobolales</taxon>
        <taxon>Sporidiobolaceae</taxon>
        <taxon>Rhodotorula</taxon>
    </lineage>
</organism>
<dbReference type="Pfam" id="PF04252">
    <property type="entry name" value="SFM1-like"/>
    <property type="match status" value="1"/>
</dbReference>
<proteinExistence type="predicted"/>
<evidence type="ECO:0000313" key="1">
    <source>
        <dbReference type="EMBL" id="GEM09831.1"/>
    </source>
</evidence>
<comment type="caution">
    <text evidence="1">The sequence shown here is derived from an EMBL/GenBank/DDBJ whole genome shotgun (WGS) entry which is preliminary data.</text>
</comment>
<dbReference type="PANTHER" id="PTHR35517">
    <property type="entry name" value="PROTEIN ARGININE N-METHYLTRANSFERASE SFM1"/>
    <property type="match status" value="1"/>
</dbReference>
<protein>
    <submittedName>
        <fullName evidence="1">SAM-dependent RNA methyltransferase family protein</fullName>
    </submittedName>
</protein>
<gene>
    <name evidence="1" type="ORF">Rt10032_c09g3848</name>
</gene>
<name>A0A511KHH6_RHOTO</name>
<keyword evidence="1" id="KW-0808">Transferase</keyword>
<reference evidence="1 2" key="1">
    <citation type="submission" date="2019-07" db="EMBL/GenBank/DDBJ databases">
        <title>Rhodotorula toruloides NBRC10032 genome sequencing.</title>
        <authorList>
            <person name="Shida Y."/>
            <person name="Takaku H."/>
            <person name="Ogasawara W."/>
            <person name="Mori K."/>
        </authorList>
    </citation>
    <scope>NUCLEOTIDE SEQUENCE [LARGE SCALE GENOMIC DNA]</scope>
    <source>
        <strain evidence="1 2">NBRC10032</strain>
    </source>
</reference>
<dbReference type="EMBL" id="BJWK01000009">
    <property type="protein sequence ID" value="GEM09831.1"/>
    <property type="molecule type" value="Genomic_DNA"/>
</dbReference>
<evidence type="ECO:0000313" key="2">
    <source>
        <dbReference type="Proteomes" id="UP000321518"/>
    </source>
</evidence>
<sequence length="261" mass="29328">MPTYVIEHMEDDNPDTSFPHWIALEYAQMIKWAGEGNTVVFSSLSPTSVKSLSEQLVARGAREGSFRAETKSVRELMSDEGVPIEKVCLLDPRAENEIAPGDGNEYDWFLFGGILGDDPPRDRTGILRRDGYPGRHLGPVQMTTDTALGVTSLIVSPPHKTLSTITFIDHPTIRFDEHEGVEMPFRYIVDERTGEPVLPEGMREHLNHSAPSSFVYIFSLGNHGRPSRILRCHAPTAVRWRSHRMLSFSVRAVVDAFKQSR</sequence>
<dbReference type="OrthoDB" id="373498at2759"/>